<evidence type="ECO:0000256" key="1">
    <source>
        <dbReference type="ARBA" id="ARBA00022670"/>
    </source>
</evidence>
<dbReference type="InterPro" id="IPR008758">
    <property type="entry name" value="Peptidase_S28"/>
</dbReference>
<evidence type="ECO:0000256" key="4">
    <source>
        <dbReference type="ARBA" id="ARBA00023180"/>
    </source>
</evidence>
<dbReference type="AlphaFoldDB" id="A0A9K3PHS2"/>
<dbReference type="GO" id="GO:0004180">
    <property type="term" value="F:carboxypeptidase activity"/>
    <property type="evidence" value="ECO:0007669"/>
    <property type="project" value="UniProtKB-KW"/>
</dbReference>
<keyword evidence="5" id="KW-0121">Carboxypeptidase</keyword>
<reference evidence="5" key="1">
    <citation type="journal article" date="2021" name="Sci. Rep.">
        <title>Diploid genomic architecture of Nitzschia inconspicua, an elite biomass production diatom.</title>
        <authorList>
            <person name="Oliver A."/>
            <person name="Podell S."/>
            <person name="Pinowska A."/>
            <person name="Traller J.C."/>
            <person name="Smith S.R."/>
            <person name="McClure R."/>
            <person name="Beliaev A."/>
            <person name="Bohutskyi P."/>
            <person name="Hill E.A."/>
            <person name="Rabines A."/>
            <person name="Zheng H."/>
            <person name="Allen L.Z."/>
            <person name="Kuo A."/>
            <person name="Grigoriev I.V."/>
            <person name="Allen A.E."/>
            <person name="Hazlebeck D."/>
            <person name="Allen E.E."/>
        </authorList>
    </citation>
    <scope>NUCLEOTIDE SEQUENCE</scope>
    <source>
        <strain evidence="5">Hildebrandi</strain>
    </source>
</reference>
<dbReference type="GO" id="GO:0070008">
    <property type="term" value="F:serine-type exopeptidase activity"/>
    <property type="evidence" value="ECO:0007669"/>
    <property type="project" value="InterPro"/>
</dbReference>
<gene>
    <name evidence="5" type="ORF">IV203_016538</name>
</gene>
<evidence type="ECO:0000256" key="3">
    <source>
        <dbReference type="ARBA" id="ARBA00022801"/>
    </source>
</evidence>
<keyword evidence="2" id="KW-0732">Signal</keyword>
<proteinExistence type="predicted"/>
<evidence type="ECO:0000313" key="6">
    <source>
        <dbReference type="Proteomes" id="UP000693970"/>
    </source>
</evidence>
<dbReference type="Proteomes" id="UP000693970">
    <property type="component" value="Unassembled WGS sequence"/>
</dbReference>
<organism evidence="5 6">
    <name type="scientific">Nitzschia inconspicua</name>
    <dbReference type="NCBI Taxonomy" id="303405"/>
    <lineage>
        <taxon>Eukaryota</taxon>
        <taxon>Sar</taxon>
        <taxon>Stramenopiles</taxon>
        <taxon>Ochrophyta</taxon>
        <taxon>Bacillariophyta</taxon>
        <taxon>Bacillariophyceae</taxon>
        <taxon>Bacillariophycidae</taxon>
        <taxon>Bacillariales</taxon>
        <taxon>Bacillariaceae</taxon>
        <taxon>Nitzschia</taxon>
    </lineage>
</organism>
<dbReference type="EMBL" id="JAGRRH010000020">
    <property type="protein sequence ID" value="KAG7347833.1"/>
    <property type="molecule type" value="Genomic_DNA"/>
</dbReference>
<dbReference type="PANTHER" id="PTHR11010">
    <property type="entry name" value="PROTEASE S28 PRO-X CARBOXYPEPTIDASE-RELATED"/>
    <property type="match status" value="1"/>
</dbReference>
<keyword evidence="6" id="KW-1185">Reference proteome</keyword>
<protein>
    <submittedName>
        <fullName evidence="5">Serine carboxypeptidase S28</fullName>
    </submittedName>
</protein>
<name>A0A9K3PHS2_9STRA</name>
<dbReference type="GO" id="GO:0008239">
    <property type="term" value="F:dipeptidyl-peptidase activity"/>
    <property type="evidence" value="ECO:0007669"/>
    <property type="project" value="TreeGrafter"/>
</dbReference>
<dbReference type="OrthoDB" id="2130629at2759"/>
<reference evidence="5" key="2">
    <citation type="submission" date="2021-04" db="EMBL/GenBank/DDBJ databases">
        <authorList>
            <person name="Podell S."/>
        </authorList>
    </citation>
    <scope>NUCLEOTIDE SEQUENCE</scope>
    <source>
        <strain evidence="5">Hildebrandi</strain>
    </source>
</reference>
<dbReference type="Pfam" id="PF05577">
    <property type="entry name" value="Peptidase_S28"/>
    <property type="match status" value="1"/>
</dbReference>
<keyword evidence="1" id="KW-0645">Protease</keyword>
<accession>A0A9K3PHS2</accession>
<keyword evidence="3" id="KW-0378">Hydrolase</keyword>
<dbReference type="GO" id="GO:0006508">
    <property type="term" value="P:proteolysis"/>
    <property type="evidence" value="ECO:0007669"/>
    <property type="project" value="UniProtKB-KW"/>
</dbReference>
<dbReference type="PANTHER" id="PTHR11010:SF38">
    <property type="entry name" value="LYSOSOMAL PRO-X CARBOXYPEPTIDASE"/>
    <property type="match status" value="1"/>
</dbReference>
<evidence type="ECO:0000313" key="5">
    <source>
        <dbReference type="EMBL" id="KAG7347833.1"/>
    </source>
</evidence>
<keyword evidence="4" id="KW-0325">Glycoprotein</keyword>
<comment type="caution">
    <text evidence="5">The sequence shown here is derived from an EMBL/GenBank/DDBJ whole genome shotgun (WGS) entry which is preliminary data.</text>
</comment>
<evidence type="ECO:0000256" key="2">
    <source>
        <dbReference type="ARBA" id="ARBA00022729"/>
    </source>
</evidence>
<sequence length="539" mass="59673">MWPVPVLIPGIMASFLGLFPSIPEKHVDNGVASLVSRGNHVRGSNREDCSMTSSFLQQLHPSMTEVLSYETRYYNNTVDHLNPFSEDPPRFSHRYLINDTFFGKISHDDNIDMQSDNCPGPILLYAGNEGDITEFWNANGFMQYLAVKYGGLLLFPEERYYGKSFPSTDMRYLTTQQVLEDYIELLDHVKTEYQATSCPTIAFGGSYGGTLAAFLRSAYPFSIQGALASSSELGYYDINGWESRGISEYTFAEIVATQYNKTEGCLKAIWETAELLDAMSDSADDRTMIIKTFNFCDESALQPFPSSLFVYGLEGLPQQNYPYPVGGLPAWPVQAVCEILTAETSDSLLQRAAKVTALSMRYSLDGTCLSIPPEGPGNVPGDGPGQGSWGYQSCTETLHSFSSVARDSSRPGLRNYDIVQESSNLKRICHDLYGVQPNINILKSRYGGFDVAKTTSNTIFSSGALDPWGGAELTVNDGGPDAKERGVHFFLIANGAHHLDLRGWSYADPADVKETRQKEEEIIVGWMKDWFQASIVATE</sequence>